<gene>
    <name evidence="3" type="ORF">DOK79_003091</name>
</gene>
<protein>
    <recommendedName>
        <fullName evidence="5">Lipoprotein</fullName>
    </recommendedName>
</protein>
<keyword evidence="4" id="KW-1185">Reference proteome</keyword>
<evidence type="ECO:0000313" key="3">
    <source>
        <dbReference type="EMBL" id="WYJ81506.1"/>
    </source>
</evidence>
<evidence type="ECO:0000256" key="2">
    <source>
        <dbReference type="SAM" id="SignalP"/>
    </source>
</evidence>
<proteinExistence type="predicted"/>
<dbReference type="RefSeq" id="WP_206856192.1">
    <property type="nucleotide sequence ID" value="NZ_CP147250.1"/>
</dbReference>
<accession>A0ABZ2T231</accession>
<sequence length="279" mass="30452">MKKIGLVSLFAVALLGACQAPRETTQETTNESVRTTETSTSKEEASTSNEEMSSSSTSSNETNDSSAETSTSTQENSTQTAFEQLKKEHPDTPMPQDIPTASAHLNIAATMTKQGFSVLYYQSEQALPLNDASLNQAEPIASYLYQDGFASSQETLNTIQPFTIDTGGRQVDLGYNIVGYQQGAAGSSILEWQEGNWRLRIRASNIEGQDPVPLAKQIVTYLESARLPAPEKVGTIEINMTDGTSQNTRIIWQKPTTVYTITNQDSMNALKMAVSMEQQ</sequence>
<feature type="chain" id="PRO_5045545847" description="Lipoprotein" evidence="2">
    <location>
        <begin position="21"/>
        <end position="279"/>
    </location>
</feature>
<feature type="compositionally biased region" description="Low complexity" evidence="1">
    <location>
        <begin position="27"/>
        <end position="39"/>
    </location>
</feature>
<dbReference type="Proteomes" id="UP000664360">
    <property type="component" value="Chromosome"/>
</dbReference>
<dbReference type="EMBL" id="CP147250">
    <property type="protein sequence ID" value="WYJ81506.1"/>
    <property type="molecule type" value="Genomic_DNA"/>
</dbReference>
<name>A0ABZ2T231_9ENTE</name>
<reference evidence="3 4" key="1">
    <citation type="submission" date="2024-03" db="EMBL/GenBank/DDBJ databases">
        <title>The Genome Sequence of Enterococcus sp. DIV1094.</title>
        <authorList>
            <consortium name="The Broad Institute Genomics Platform"/>
            <consortium name="The Broad Institute Microbial Omics Core"/>
            <consortium name="The Broad Institute Genomic Center for Infectious Diseases"/>
            <person name="Earl A."/>
            <person name="Manson A."/>
            <person name="Gilmore M."/>
            <person name="Schwartman J."/>
            <person name="Shea T."/>
            <person name="Abouelleil A."/>
            <person name="Cao P."/>
            <person name="Chapman S."/>
            <person name="Cusick C."/>
            <person name="Young S."/>
            <person name="Neafsey D."/>
            <person name="Nusbaum C."/>
            <person name="Birren B."/>
        </authorList>
    </citation>
    <scope>NUCLEOTIDE SEQUENCE [LARGE SCALE GENOMIC DNA]</scope>
    <source>
        <strain evidence="3 4">DIV1094</strain>
    </source>
</reference>
<keyword evidence="2" id="KW-0732">Signal</keyword>
<feature type="region of interest" description="Disordered" evidence="1">
    <location>
        <begin position="19"/>
        <end position="81"/>
    </location>
</feature>
<evidence type="ECO:0000313" key="4">
    <source>
        <dbReference type="Proteomes" id="UP000664360"/>
    </source>
</evidence>
<feature type="signal peptide" evidence="2">
    <location>
        <begin position="1"/>
        <end position="20"/>
    </location>
</feature>
<organism evidence="3 4">
    <name type="scientific">Candidatus Enterococcus mangumiae</name>
    <dbReference type="NCBI Taxonomy" id="2230878"/>
    <lineage>
        <taxon>Bacteria</taxon>
        <taxon>Bacillati</taxon>
        <taxon>Bacillota</taxon>
        <taxon>Bacilli</taxon>
        <taxon>Lactobacillales</taxon>
        <taxon>Enterococcaceae</taxon>
        <taxon>Enterococcus</taxon>
    </lineage>
</organism>
<dbReference type="PROSITE" id="PS51257">
    <property type="entry name" value="PROKAR_LIPOPROTEIN"/>
    <property type="match status" value="1"/>
</dbReference>
<feature type="compositionally biased region" description="Low complexity" evidence="1">
    <location>
        <begin position="46"/>
        <end position="81"/>
    </location>
</feature>
<evidence type="ECO:0000256" key="1">
    <source>
        <dbReference type="SAM" id="MobiDB-lite"/>
    </source>
</evidence>
<evidence type="ECO:0008006" key="5">
    <source>
        <dbReference type="Google" id="ProtNLM"/>
    </source>
</evidence>